<dbReference type="CDD" id="cd00093">
    <property type="entry name" value="HTH_XRE"/>
    <property type="match status" value="1"/>
</dbReference>
<dbReference type="PROSITE" id="PS50943">
    <property type="entry name" value="HTH_CROC1"/>
    <property type="match status" value="1"/>
</dbReference>
<evidence type="ECO:0000256" key="1">
    <source>
        <dbReference type="SAM" id="MobiDB-lite"/>
    </source>
</evidence>
<evidence type="ECO:0000313" key="3">
    <source>
        <dbReference type="EMBL" id="OWK32273.1"/>
    </source>
</evidence>
<protein>
    <submittedName>
        <fullName evidence="3">Transcriptional repressor DicA</fullName>
    </submittedName>
</protein>
<dbReference type="Pfam" id="PF01381">
    <property type="entry name" value="HTH_3"/>
    <property type="match status" value="1"/>
</dbReference>
<feature type="region of interest" description="Disordered" evidence="1">
    <location>
        <begin position="170"/>
        <end position="191"/>
    </location>
</feature>
<organism evidence="3 4">
    <name type="scientific">Sphingomonas mucosissima</name>
    <dbReference type="NCBI Taxonomy" id="370959"/>
    <lineage>
        <taxon>Bacteria</taxon>
        <taxon>Pseudomonadati</taxon>
        <taxon>Pseudomonadota</taxon>
        <taxon>Alphaproteobacteria</taxon>
        <taxon>Sphingomonadales</taxon>
        <taxon>Sphingomonadaceae</taxon>
        <taxon>Sphingomonas</taxon>
    </lineage>
</organism>
<feature type="region of interest" description="Disordered" evidence="1">
    <location>
        <begin position="56"/>
        <end position="77"/>
    </location>
</feature>
<dbReference type="EMBL" id="NBBJ01000001">
    <property type="protein sequence ID" value="OWK32273.1"/>
    <property type="molecule type" value="Genomic_DNA"/>
</dbReference>
<evidence type="ECO:0000259" key="2">
    <source>
        <dbReference type="PROSITE" id="PS50943"/>
    </source>
</evidence>
<sequence>MVDGERLSSRMQSLGLSQSELARRVGVAQQTIYKLITGASRSSSHLHRIARELNTTPAFLTGETDDPDQSAPPKPELSHDELALVQCIREIEAPDREALLHLARSLPRADRSAALAKSWTEVLPPERALAQMFEGLLMAMDRQLPLDEQGKLLARRLPIGLSQLVDLLPAGTVPAGSKPRRSRATPAPARQ</sequence>
<name>A0A245ZRA7_9SPHN</name>
<gene>
    <name evidence="3" type="ORF">SPMU_05950</name>
</gene>
<dbReference type="SUPFAM" id="SSF47413">
    <property type="entry name" value="lambda repressor-like DNA-binding domains"/>
    <property type="match status" value="1"/>
</dbReference>
<dbReference type="Gene3D" id="1.10.260.40">
    <property type="entry name" value="lambda repressor-like DNA-binding domains"/>
    <property type="match status" value="1"/>
</dbReference>
<dbReference type="RefSeq" id="WP_088331779.1">
    <property type="nucleotide sequence ID" value="NZ_NBBJ01000001.1"/>
</dbReference>
<proteinExistence type="predicted"/>
<evidence type="ECO:0000313" key="4">
    <source>
        <dbReference type="Proteomes" id="UP000197783"/>
    </source>
</evidence>
<dbReference type="Proteomes" id="UP000197783">
    <property type="component" value="Unassembled WGS sequence"/>
</dbReference>
<dbReference type="GO" id="GO:0003677">
    <property type="term" value="F:DNA binding"/>
    <property type="evidence" value="ECO:0007669"/>
    <property type="project" value="InterPro"/>
</dbReference>
<dbReference type="InterPro" id="IPR010982">
    <property type="entry name" value="Lambda_DNA-bd_dom_sf"/>
</dbReference>
<keyword evidence="4" id="KW-1185">Reference proteome</keyword>
<reference evidence="3 4" key="1">
    <citation type="submission" date="2017-03" db="EMBL/GenBank/DDBJ databases">
        <title>Genome sequence of Sphingomonas mucosissima DSM 17494.</title>
        <authorList>
            <person name="Poehlein A."/>
            <person name="Wuebbeler J.H."/>
            <person name="Steinbuechel A."/>
            <person name="Daniel R."/>
        </authorList>
    </citation>
    <scope>NUCLEOTIDE SEQUENCE [LARGE SCALE GENOMIC DNA]</scope>
    <source>
        <strain evidence="3 4">DSM 17494</strain>
    </source>
</reference>
<accession>A0A245ZRA7</accession>
<dbReference type="SMART" id="SM00530">
    <property type="entry name" value="HTH_XRE"/>
    <property type="match status" value="1"/>
</dbReference>
<dbReference type="InterPro" id="IPR001387">
    <property type="entry name" value="Cro/C1-type_HTH"/>
</dbReference>
<dbReference type="AlphaFoldDB" id="A0A245ZRA7"/>
<feature type="domain" description="HTH cro/C1-type" evidence="2">
    <location>
        <begin position="7"/>
        <end position="60"/>
    </location>
</feature>
<comment type="caution">
    <text evidence="3">The sequence shown here is derived from an EMBL/GenBank/DDBJ whole genome shotgun (WGS) entry which is preliminary data.</text>
</comment>